<proteinExistence type="predicted"/>
<reference evidence="2 3" key="1">
    <citation type="submission" date="2014-04" db="EMBL/GenBank/DDBJ databases">
        <title>Genome assembly of Hyalangium minutum DSM 14724.</title>
        <authorList>
            <person name="Sharma G."/>
            <person name="Subramanian S."/>
        </authorList>
    </citation>
    <scope>NUCLEOTIDE SEQUENCE [LARGE SCALE GENOMIC DNA]</scope>
    <source>
        <strain evidence="2 3">DSM 14724</strain>
    </source>
</reference>
<sequence length="83" mass="9115">MSGHRGGLGLWYGGQFGRLLATSRHRHRRGQQNCSPTNPGCHRFPRGAQGPPTGPDCSGYREIMTPRMNSGKRKVHEGCKGPM</sequence>
<evidence type="ECO:0000313" key="3">
    <source>
        <dbReference type="Proteomes" id="UP000028725"/>
    </source>
</evidence>
<name>A0A085WH42_9BACT</name>
<accession>A0A085WH42</accession>
<organism evidence="2 3">
    <name type="scientific">Hyalangium minutum</name>
    <dbReference type="NCBI Taxonomy" id="394096"/>
    <lineage>
        <taxon>Bacteria</taxon>
        <taxon>Pseudomonadati</taxon>
        <taxon>Myxococcota</taxon>
        <taxon>Myxococcia</taxon>
        <taxon>Myxococcales</taxon>
        <taxon>Cystobacterineae</taxon>
        <taxon>Archangiaceae</taxon>
        <taxon>Hyalangium</taxon>
    </lineage>
</organism>
<comment type="caution">
    <text evidence="2">The sequence shown here is derived from an EMBL/GenBank/DDBJ whole genome shotgun (WGS) entry which is preliminary data.</text>
</comment>
<evidence type="ECO:0000313" key="2">
    <source>
        <dbReference type="EMBL" id="KFE67005.1"/>
    </source>
</evidence>
<dbReference type="EMBL" id="JMCB01000008">
    <property type="protein sequence ID" value="KFE67005.1"/>
    <property type="molecule type" value="Genomic_DNA"/>
</dbReference>
<dbReference type="STRING" id="394096.DB31_8358"/>
<dbReference type="Proteomes" id="UP000028725">
    <property type="component" value="Unassembled WGS sequence"/>
</dbReference>
<evidence type="ECO:0000256" key="1">
    <source>
        <dbReference type="SAM" id="MobiDB-lite"/>
    </source>
</evidence>
<keyword evidence="3" id="KW-1185">Reference proteome</keyword>
<feature type="region of interest" description="Disordered" evidence="1">
    <location>
        <begin position="25"/>
        <end position="58"/>
    </location>
</feature>
<gene>
    <name evidence="2" type="ORF">DB31_8358</name>
</gene>
<dbReference type="AlphaFoldDB" id="A0A085WH42"/>
<protein>
    <submittedName>
        <fullName evidence="2">Uncharacterized protein</fullName>
    </submittedName>
</protein>